<evidence type="ECO:0000259" key="4">
    <source>
        <dbReference type="Pfam" id="PF00437"/>
    </source>
</evidence>
<keyword evidence="3" id="KW-0067">ATP-binding</keyword>
<dbReference type="InterPro" id="IPR007831">
    <property type="entry name" value="T2SS_GspE_N"/>
</dbReference>
<comment type="caution">
    <text evidence="6">The sequence shown here is derived from an EMBL/GenBank/DDBJ whole genome shotgun (WGS) entry which is preliminary data.</text>
</comment>
<evidence type="ECO:0000256" key="1">
    <source>
        <dbReference type="ARBA" id="ARBA00006611"/>
    </source>
</evidence>
<evidence type="ECO:0000313" key="7">
    <source>
        <dbReference type="Proteomes" id="UP000182344"/>
    </source>
</evidence>
<evidence type="ECO:0008006" key="8">
    <source>
        <dbReference type="Google" id="ProtNLM"/>
    </source>
</evidence>
<evidence type="ECO:0000256" key="2">
    <source>
        <dbReference type="ARBA" id="ARBA00022741"/>
    </source>
</evidence>
<evidence type="ECO:0000313" key="6">
    <source>
        <dbReference type="EMBL" id="OIP87113.1"/>
    </source>
</evidence>
<reference evidence="6 7" key="1">
    <citation type="journal article" date="2016" name="Environ. Microbiol.">
        <title>Genomic resolution of a cold subsurface aquifer community provides metabolic insights for novel microbes adapted to high CO concentrations.</title>
        <authorList>
            <person name="Probst A.J."/>
            <person name="Castelle C.J."/>
            <person name="Singh A."/>
            <person name="Brown C.T."/>
            <person name="Anantharaman K."/>
            <person name="Sharon I."/>
            <person name="Hug L.A."/>
            <person name="Burstein D."/>
            <person name="Emerson J.B."/>
            <person name="Thomas B.C."/>
            <person name="Banfield J.F."/>
        </authorList>
    </citation>
    <scope>NUCLEOTIDE SEQUENCE [LARGE SCALE GENOMIC DNA]</scope>
    <source>
        <strain evidence="6">CG2_30_35_20</strain>
    </source>
</reference>
<dbReference type="PANTHER" id="PTHR30258">
    <property type="entry name" value="TYPE II SECRETION SYSTEM PROTEIN GSPE-RELATED"/>
    <property type="match status" value="1"/>
</dbReference>
<organism evidence="6 7">
    <name type="scientific">Candidatus Shapirobacteria bacterium CG2_30_35_20</name>
    <dbReference type="NCBI Taxonomy" id="1805376"/>
    <lineage>
        <taxon>Bacteria</taxon>
        <taxon>Candidatus Shapironibacteriota</taxon>
    </lineage>
</organism>
<keyword evidence="2" id="KW-0547">Nucleotide-binding</keyword>
<dbReference type="EMBL" id="MNZO01000029">
    <property type="protein sequence ID" value="OIP87113.1"/>
    <property type="molecule type" value="Genomic_DNA"/>
</dbReference>
<gene>
    <name evidence="6" type="ORF">AUK05_02080</name>
</gene>
<dbReference type="Gene3D" id="3.30.450.90">
    <property type="match status" value="1"/>
</dbReference>
<dbReference type="SUPFAM" id="SSF52540">
    <property type="entry name" value="P-loop containing nucleoside triphosphate hydrolases"/>
    <property type="match status" value="1"/>
</dbReference>
<dbReference type="SUPFAM" id="SSF160246">
    <property type="entry name" value="EspE N-terminal domain-like"/>
    <property type="match status" value="1"/>
</dbReference>
<dbReference type="Pfam" id="PF00437">
    <property type="entry name" value="T2SSE"/>
    <property type="match status" value="1"/>
</dbReference>
<dbReference type="InterPro" id="IPR027417">
    <property type="entry name" value="P-loop_NTPase"/>
</dbReference>
<dbReference type="Proteomes" id="UP000182344">
    <property type="component" value="Unassembled WGS sequence"/>
</dbReference>
<dbReference type="STRING" id="1805376.AUK05_02080"/>
<evidence type="ECO:0000259" key="5">
    <source>
        <dbReference type="Pfam" id="PF05157"/>
    </source>
</evidence>
<dbReference type="GO" id="GO:0005886">
    <property type="term" value="C:plasma membrane"/>
    <property type="evidence" value="ECO:0007669"/>
    <property type="project" value="TreeGrafter"/>
</dbReference>
<dbReference type="InterPro" id="IPR001482">
    <property type="entry name" value="T2SS/T4SS_dom"/>
</dbReference>
<feature type="domain" description="Type II secretion system protein GspE N-terminal" evidence="5">
    <location>
        <begin position="58"/>
        <end position="146"/>
    </location>
</feature>
<dbReference type="GO" id="GO:0005524">
    <property type="term" value="F:ATP binding"/>
    <property type="evidence" value="ECO:0007669"/>
    <property type="project" value="UniProtKB-KW"/>
</dbReference>
<dbReference type="AlphaFoldDB" id="A0A1J5HPU3"/>
<sequence length="574" mass="63882">MVYKNLTDVLVAHNYLTTEVAEKINLERLKSGESEEEIILQKRLLSDLDFAKVKAEFLRVPFVNLEEIGFAPEALALVPQSVAEKYKVVPYKMDTKDKSLWVAMGNPLDLETVEFLEKKTNLKIKTAMSEVKQIESFIREKYEREKGITSEVTKALDEQKIDSFKAEGSQRQKVSAEAPIAKIVSTILEYAVKSRASDIHIEPLEENVRIRYRIDGILQEKYVLPRNVLEAVVSRVKILANLKIDEKRMPQDGRFNISVDGTDVDLRISTLPVSYGEKVVMRLLRKAQKVPSLPDLGLRGLALKNLIESIERPHGIIIVCGPTGSGKTTTLYSVLDKVATSKVNVVTIEDPVEYQMKGVNQVQVNVQAGLTFASALRSFLRQDPNVIMVGEIRDTETAELAINAALTGHLVFSTLHTNDASGAPPRMIDMGVEPFLLTSALTCVVAQRVLRKVCQSCVTSDELKSDNEAVLKETLGPIFDMIADKWKKEGKTLTIPHPNGCDKCNNTGYLGRIAIYEVMPISEKIAKMVVEKSSAASIQKQGMDEGMLTMKQDGFVKVLEGVTTLEEVLRVAQY</sequence>
<dbReference type="FunFam" id="3.40.50.300:FF:000398">
    <property type="entry name" value="Type IV pilus assembly ATPase PilB"/>
    <property type="match status" value="1"/>
</dbReference>
<dbReference type="Pfam" id="PF05157">
    <property type="entry name" value="MshEN"/>
    <property type="match status" value="1"/>
</dbReference>
<dbReference type="Gene3D" id="3.30.300.160">
    <property type="entry name" value="Type II secretion system, protein E, N-terminal domain"/>
    <property type="match status" value="1"/>
</dbReference>
<evidence type="ECO:0000256" key="3">
    <source>
        <dbReference type="ARBA" id="ARBA00022840"/>
    </source>
</evidence>
<dbReference type="Gene3D" id="3.40.50.300">
    <property type="entry name" value="P-loop containing nucleotide triphosphate hydrolases"/>
    <property type="match status" value="1"/>
</dbReference>
<dbReference type="CDD" id="cd01129">
    <property type="entry name" value="PulE-GspE-like"/>
    <property type="match status" value="1"/>
</dbReference>
<dbReference type="PANTHER" id="PTHR30258:SF1">
    <property type="entry name" value="PROTEIN TRANSPORT PROTEIN HOFB HOMOLOG"/>
    <property type="match status" value="1"/>
</dbReference>
<name>A0A1J5HPU3_9BACT</name>
<accession>A0A1J5HPU3</accession>
<feature type="domain" description="Bacterial type II secretion system protein E" evidence="4">
    <location>
        <begin position="176"/>
        <end position="570"/>
    </location>
</feature>
<dbReference type="InterPro" id="IPR037257">
    <property type="entry name" value="T2SS_E_N_sf"/>
</dbReference>
<comment type="similarity">
    <text evidence="1">Belongs to the GSP E family.</text>
</comment>
<proteinExistence type="inferred from homology"/>
<protein>
    <recommendedName>
        <fullName evidence="8">AAA+ ATPase domain-containing protein</fullName>
    </recommendedName>
</protein>
<dbReference type="FunFam" id="3.30.450.90:FF:000001">
    <property type="entry name" value="Type II secretion system ATPase GspE"/>
    <property type="match status" value="1"/>
</dbReference>
<dbReference type="GO" id="GO:0016887">
    <property type="term" value="F:ATP hydrolysis activity"/>
    <property type="evidence" value="ECO:0007669"/>
    <property type="project" value="TreeGrafter"/>
</dbReference>